<feature type="region of interest" description="Disordered" evidence="1">
    <location>
        <begin position="54"/>
        <end position="128"/>
    </location>
</feature>
<dbReference type="Gene3D" id="3.30.1490.480">
    <property type="entry name" value="Endolytic murein transglycosylase"/>
    <property type="match status" value="1"/>
</dbReference>
<name>A0A1G8L6B6_9BACL</name>
<sequence length="205" mass="20336">MIKNRSFMLGLGTGLIAGALLLQLMLSGGAAPLTREELVRQAALLNLTVTDPAAEPQATVEPDVTEPAAERQTDAAATPGAATPAPTSTPAATPAAAVQPSAAAEPSTPAAPSQPAPSSGTAKAPAAPASPQAAAAGVIAVRIPAGSTLTQTAQLLANAGVISDQAGFLETAIGRKINTKIQSGSYNFIKGESVNSIIEKLITVK</sequence>
<dbReference type="EMBL" id="FNDX01000006">
    <property type="protein sequence ID" value="SDI51226.1"/>
    <property type="molecule type" value="Genomic_DNA"/>
</dbReference>
<accession>A0A1G8L6B6</accession>
<dbReference type="AlphaFoldDB" id="A0A1G8L6B6"/>
<proteinExistence type="predicted"/>
<gene>
    <name evidence="2" type="ORF">SAMN05216192_10655</name>
</gene>
<evidence type="ECO:0008006" key="4">
    <source>
        <dbReference type="Google" id="ProtNLM"/>
    </source>
</evidence>
<dbReference type="STRING" id="1174501.SAMN05216192_10655"/>
<evidence type="ECO:0000313" key="3">
    <source>
        <dbReference type="Proteomes" id="UP000199050"/>
    </source>
</evidence>
<dbReference type="OrthoDB" id="2626226at2"/>
<dbReference type="RefSeq" id="WP_090713501.1">
    <property type="nucleotide sequence ID" value="NZ_CBCSKY010000005.1"/>
</dbReference>
<organism evidence="2 3">
    <name type="scientific">Paenibacillus typhae</name>
    <dbReference type="NCBI Taxonomy" id="1174501"/>
    <lineage>
        <taxon>Bacteria</taxon>
        <taxon>Bacillati</taxon>
        <taxon>Bacillota</taxon>
        <taxon>Bacilli</taxon>
        <taxon>Bacillales</taxon>
        <taxon>Paenibacillaceae</taxon>
        <taxon>Paenibacillus</taxon>
    </lineage>
</organism>
<protein>
    <recommendedName>
        <fullName evidence="4">YceG-like family protein</fullName>
    </recommendedName>
</protein>
<evidence type="ECO:0000313" key="2">
    <source>
        <dbReference type="EMBL" id="SDI51226.1"/>
    </source>
</evidence>
<dbReference type="Proteomes" id="UP000199050">
    <property type="component" value="Unassembled WGS sequence"/>
</dbReference>
<feature type="compositionally biased region" description="Low complexity" evidence="1">
    <location>
        <begin position="75"/>
        <end position="128"/>
    </location>
</feature>
<evidence type="ECO:0000256" key="1">
    <source>
        <dbReference type="SAM" id="MobiDB-lite"/>
    </source>
</evidence>
<keyword evidence="3" id="KW-1185">Reference proteome</keyword>
<reference evidence="3" key="1">
    <citation type="submission" date="2016-10" db="EMBL/GenBank/DDBJ databases">
        <authorList>
            <person name="Varghese N."/>
            <person name="Submissions S."/>
        </authorList>
    </citation>
    <scope>NUCLEOTIDE SEQUENCE [LARGE SCALE GENOMIC DNA]</scope>
    <source>
        <strain evidence="3">CGMCC 1.11012</strain>
    </source>
</reference>